<gene>
    <name evidence="10" type="ORF">CLV52_2473</name>
</gene>
<dbReference type="PROSITE" id="PS00138">
    <property type="entry name" value="SUBTILASE_SER"/>
    <property type="match status" value="1"/>
</dbReference>
<dbReference type="PROSITE" id="PS51695">
    <property type="entry name" value="SEDOLISIN"/>
    <property type="match status" value="1"/>
</dbReference>
<name>A0A4R7FM58_9MICO</name>
<evidence type="ECO:0000313" key="10">
    <source>
        <dbReference type="EMBL" id="TDS77521.1"/>
    </source>
</evidence>
<sequence>MPEPSLRRARARRITTICVGLATVAGLSLTAMSAQAAEPNTTVPHSKPNWLAKATHLGAASDGAKTTAKVYLAPKGGLDAEKAAALAVATPGSAEYGKFLTPAQYRARFAPTQATVKAVERYLTAAGLKVTGVESSNRYISVSGDVAAATKAFAAPIGRFKHSGTTVQAPTTALKLPASIAGLVTTITGLDTTPNLARPAAATPVPPDAGFRNARPASTGYGSLDAKYEADFKTPLPKFQGKTLPYAVSGYTGPLLRAAYEGTKNTLTGSGVTIGIVDAYASPYIAQDASRYAAAHGDAAYRSGQLTQVTPSASSYDLLDECDAGGWYGEETLDVEIAHAMAPAANIRYYGGKDCDQGLLDSLAQVVDQDKVDVVSNSWGELGEQDSADSIAAYEQVFLQGSLEGISFLFSSGDDGDDVAASGLKQVDYPSSDPYVTAVGGTSDAIDSSGTLLGRTGWGTVKESLSTNGKSWTPVGFTSGAGGGSSSLFNKPAYQNGTVGGGARQTPDVSALADPTTGFLVGQTQTFTDGVYYDEYRIGGTSLASPLFAGLTALSIQQAKHDVGLLNPTIYRSKAAFTDVTAKFPDVGNVRADYANSENAAKGILYSVRLFDEDSSLPTTAGYDNVTGVGTPNTKWFSALK</sequence>
<evidence type="ECO:0000256" key="3">
    <source>
        <dbReference type="ARBA" id="ARBA00022723"/>
    </source>
</evidence>
<feature type="domain" description="Peptidase S53" evidence="9">
    <location>
        <begin position="250"/>
        <end position="641"/>
    </location>
</feature>
<dbReference type="GO" id="GO:0008240">
    <property type="term" value="F:tripeptidyl-peptidase activity"/>
    <property type="evidence" value="ECO:0007669"/>
    <property type="project" value="TreeGrafter"/>
</dbReference>
<accession>A0A4R7FM58</accession>
<keyword evidence="6" id="KW-0106">Calcium</keyword>
<evidence type="ECO:0000256" key="4">
    <source>
        <dbReference type="ARBA" id="ARBA00022801"/>
    </source>
</evidence>
<dbReference type="EMBL" id="SOAM01000002">
    <property type="protein sequence ID" value="TDS77521.1"/>
    <property type="molecule type" value="Genomic_DNA"/>
</dbReference>
<keyword evidence="3" id="KW-0479">Metal-binding</keyword>
<dbReference type="InterPro" id="IPR050819">
    <property type="entry name" value="Tripeptidyl-peptidase_I"/>
</dbReference>
<dbReference type="CDD" id="cd04056">
    <property type="entry name" value="Peptidases_S53"/>
    <property type="match status" value="1"/>
</dbReference>
<evidence type="ECO:0000256" key="1">
    <source>
        <dbReference type="ARBA" id="ARBA00001913"/>
    </source>
</evidence>
<keyword evidence="5" id="KW-0720">Serine protease</keyword>
<dbReference type="InterPro" id="IPR036852">
    <property type="entry name" value="Peptidase_S8/S53_dom_sf"/>
</dbReference>
<dbReference type="RefSeq" id="WP_211342684.1">
    <property type="nucleotide sequence ID" value="NZ_BAAARP010000004.1"/>
</dbReference>
<evidence type="ECO:0000313" key="11">
    <source>
        <dbReference type="Proteomes" id="UP000295344"/>
    </source>
</evidence>
<dbReference type="GO" id="GO:0006508">
    <property type="term" value="P:proteolysis"/>
    <property type="evidence" value="ECO:0007669"/>
    <property type="project" value="UniProtKB-KW"/>
</dbReference>
<dbReference type="Gene3D" id="3.40.50.200">
    <property type="entry name" value="Peptidase S8/S53 domain"/>
    <property type="match status" value="1"/>
</dbReference>
<evidence type="ECO:0000256" key="5">
    <source>
        <dbReference type="ARBA" id="ARBA00022825"/>
    </source>
</evidence>
<keyword evidence="11" id="KW-1185">Reference proteome</keyword>
<evidence type="ECO:0000256" key="2">
    <source>
        <dbReference type="ARBA" id="ARBA00022670"/>
    </source>
</evidence>
<dbReference type="InterPro" id="IPR000209">
    <property type="entry name" value="Peptidase_S8/S53_dom"/>
</dbReference>
<comment type="caution">
    <text evidence="10">The sequence shown here is derived from an EMBL/GenBank/DDBJ whole genome shotgun (WGS) entry which is preliminary data.</text>
</comment>
<evidence type="ECO:0000256" key="8">
    <source>
        <dbReference type="SAM" id="SignalP"/>
    </source>
</evidence>
<dbReference type="PANTHER" id="PTHR14218:SF15">
    <property type="entry name" value="TRIPEPTIDYL-PEPTIDASE 1"/>
    <property type="match status" value="1"/>
</dbReference>
<dbReference type="SUPFAM" id="SSF54897">
    <property type="entry name" value="Protease propeptides/inhibitors"/>
    <property type="match status" value="1"/>
</dbReference>
<dbReference type="Proteomes" id="UP000295344">
    <property type="component" value="Unassembled WGS sequence"/>
</dbReference>
<organism evidence="10 11">
    <name type="scientific">Amnibacterium kyonggiense</name>
    <dbReference type="NCBI Taxonomy" id="595671"/>
    <lineage>
        <taxon>Bacteria</taxon>
        <taxon>Bacillati</taxon>
        <taxon>Actinomycetota</taxon>
        <taxon>Actinomycetes</taxon>
        <taxon>Micrococcales</taxon>
        <taxon>Microbacteriaceae</taxon>
        <taxon>Amnibacterium</taxon>
    </lineage>
</organism>
<keyword evidence="2" id="KW-0645">Protease</keyword>
<dbReference type="AlphaFoldDB" id="A0A4R7FM58"/>
<comment type="cofactor">
    <cofactor evidence="1">
        <name>Ca(2+)</name>
        <dbReference type="ChEBI" id="CHEBI:29108"/>
    </cofactor>
</comment>
<dbReference type="GO" id="GO:0004252">
    <property type="term" value="F:serine-type endopeptidase activity"/>
    <property type="evidence" value="ECO:0007669"/>
    <property type="project" value="InterPro"/>
</dbReference>
<dbReference type="GO" id="GO:0046872">
    <property type="term" value="F:metal ion binding"/>
    <property type="evidence" value="ECO:0007669"/>
    <property type="project" value="UniProtKB-KW"/>
</dbReference>
<dbReference type="InterPro" id="IPR030400">
    <property type="entry name" value="Sedolisin_dom"/>
</dbReference>
<feature type="signal peptide" evidence="8">
    <location>
        <begin position="1"/>
        <end position="36"/>
    </location>
</feature>
<dbReference type="SUPFAM" id="SSF52743">
    <property type="entry name" value="Subtilisin-like"/>
    <property type="match status" value="1"/>
</dbReference>
<dbReference type="CDD" id="cd11377">
    <property type="entry name" value="Pro-peptidase_S53"/>
    <property type="match status" value="1"/>
</dbReference>
<evidence type="ECO:0000256" key="6">
    <source>
        <dbReference type="ARBA" id="ARBA00022837"/>
    </source>
</evidence>
<keyword evidence="4" id="KW-0378">Hydrolase</keyword>
<dbReference type="PANTHER" id="PTHR14218">
    <property type="entry name" value="PROTEASE S8 TRIPEPTIDYL PEPTIDASE I CLN2"/>
    <property type="match status" value="1"/>
</dbReference>
<dbReference type="SMART" id="SM00944">
    <property type="entry name" value="Pro-kuma_activ"/>
    <property type="match status" value="1"/>
</dbReference>
<keyword evidence="7" id="KW-0865">Zymogen</keyword>
<dbReference type="Pfam" id="PF09286">
    <property type="entry name" value="Pro-kuma_activ"/>
    <property type="match status" value="1"/>
</dbReference>
<dbReference type="InterPro" id="IPR015366">
    <property type="entry name" value="S53_propep"/>
</dbReference>
<dbReference type="InterPro" id="IPR023828">
    <property type="entry name" value="Peptidase_S8_Ser-AS"/>
</dbReference>
<dbReference type="Pfam" id="PF00082">
    <property type="entry name" value="Peptidase_S8"/>
    <property type="match status" value="1"/>
</dbReference>
<protein>
    <submittedName>
        <fullName evidence="10">Physarolisin II</fullName>
    </submittedName>
</protein>
<proteinExistence type="predicted"/>
<keyword evidence="8" id="KW-0732">Signal</keyword>
<evidence type="ECO:0000259" key="9">
    <source>
        <dbReference type="PROSITE" id="PS51695"/>
    </source>
</evidence>
<reference evidence="10 11" key="1">
    <citation type="submission" date="2019-03" db="EMBL/GenBank/DDBJ databases">
        <title>Genomic Encyclopedia of Archaeal and Bacterial Type Strains, Phase II (KMG-II): from individual species to whole genera.</title>
        <authorList>
            <person name="Goeker M."/>
        </authorList>
    </citation>
    <scope>NUCLEOTIDE SEQUENCE [LARGE SCALE GENOMIC DNA]</scope>
    <source>
        <strain evidence="10 11">DSM 24782</strain>
    </source>
</reference>
<evidence type="ECO:0000256" key="7">
    <source>
        <dbReference type="ARBA" id="ARBA00023145"/>
    </source>
</evidence>
<feature type="chain" id="PRO_5020786175" evidence="8">
    <location>
        <begin position="37"/>
        <end position="641"/>
    </location>
</feature>